<dbReference type="SUPFAM" id="SSF56112">
    <property type="entry name" value="Protein kinase-like (PK-like)"/>
    <property type="match status" value="1"/>
</dbReference>
<feature type="region of interest" description="Disordered" evidence="4">
    <location>
        <begin position="412"/>
        <end position="461"/>
    </location>
</feature>
<keyword evidence="6" id="KW-0418">Kinase</keyword>
<keyword evidence="6" id="KW-0808">Transferase</keyword>
<proteinExistence type="predicted"/>
<evidence type="ECO:0000256" key="4">
    <source>
        <dbReference type="SAM" id="MobiDB-lite"/>
    </source>
</evidence>
<protein>
    <submittedName>
        <fullName evidence="6">Kinase-like protein</fullName>
    </submittedName>
</protein>
<dbReference type="GO" id="GO:0005524">
    <property type="term" value="F:ATP binding"/>
    <property type="evidence" value="ECO:0007669"/>
    <property type="project" value="UniProtKB-UniRule"/>
</dbReference>
<dbReference type="Pfam" id="PF00069">
    <property type="entry name" value="Pkinase"/>
    <property type="match status" value="1"/>
</dbReference>
<keyword evidence="7" id="KW-1185">Reference proteome</keyword>
<dbReference type="EMBL" id="KV784386">
    <property type="protein sequence ID" value="OEU07371.1"/>
    <property type="molecule type" value="Genomic_DNA"/>
</dbReference>
<dbReference type="KEGG" id="fcy:FRACYDRAFT_264945"/>
<dbReference type="SMART" id="SM00220">
    <property type="entry name" value="S_TKc"/>
    <property type="match status" value="1"/>
</dbReference>
<feature type="region of interest" description="Disordered" evidence="4">
    <location>
        <begin position="258"/>
        <end position="278"/>
    </location>
</feature>
<dbReference type="InterPro" id="IPR008271">
    <property type="entry name" value="Ser/Thr_kinase_AS"/>
</dbReference>
<reference evidence="6 7" key="1">
    <citation type="submission" date="2016-09" db="EMBL/GenBank/DDBJ databases">
        <title>Extensive genetic diversity and differential bi-allelic expression allows diatom success in the polar Southern Ocean.</title>
        <authorList>
            <consortium name="DOE Joint Genome Institute"/>
            <person name="Mock T."/>
            <person name="Otillar R.P."/>
            <person name="Strauss J."/>
            <person name="Dupont C."/>
            <person name="Frickenhaus S."/>
            <person name="Maumus F."/>
            <person name="Mcmullan M."/>
            <person name="Sanges R."/>
            <person name="Schmutz J."/>
            <person name="Toseland A."/>
            <person name="Valas R."/>
            <person name="Veluchamy A."/>
            <person name="Ward B.J."/>
            <person name="Allen A."/>
            <person name="Barry K."/>
            <person name="Falciatore A."/>
            <person name="Ferrante M."/>
            <person name="Fortunato A.E."/>
            <person name="Gloeckner G."/>
            <person name="Gruber A."/>
            <person name="Hipkin R."/>
            <person name="Janech M."/>
            <person name="Kroth P."/>
            <person name="Leese F."/>
            <person name="Lindquist E."/>
            <person name="Lyon B.R."/>
            <person name="Martin J."/>
            <person name="Mayer C."/>
            <person name="Parker M."/>
            <person name="Quesneville H."/>
            <person name="Raymond J."/>
            <person name="Uhlig C."/>
            <person name="Valentin K.U."/>
            <person name="Worden A.Z."/>
            <person name="Armbrust E.V."/>
            <person name="Bowler C."/>
            <person name="Green B."/>
            <person name="Moulton V."/>
            <person name="Van Oosterhout C."/>
            <person name="Grigoriev I."/>
        </authorList>
    </citation>
    <scope>NUCLEOTIDE SEQUENCE [LARGE SCALE GENOMIC DNA]</scope>
    <source>
        <strain evidence="6 7">CCMP1102</strain>
    </source>
</reference>
<evidence type="ECO:0000259" key="5">
    <source>
        <dbReference type="PROSITE" id="PS50011"/>
    </source>
</evidence>
<evidence type="ECO:0000256" key="1">
    <source>
        <dbReference type="ARBA" id="ARBA00022741"/>
    </source>
</evidence>
<dbReference type="PANTHER" id="PTHR44167:SF30">
    <property type="entry name" value="PHOSPHORYLASE KINASE"/>
    <property type="match status" value="1"/>
</dbReference>
<feature type="binding site" evidence="3">
    <location>
        <position position="52"/>
    </location>
    <ligand>
        <name>ATP</name>
        <dbReference type="ChEBI" id="CHEBI:30616"/>
    </ligand>
</feature>
<feature type="domain" description="Protein kinase" evidence="5">
    <location>
        <begin position="15"/>
        <end position="398"/>
    </location>
</feature>
<dbReference type="PROSITE" id="PS00107">
    <property type="entry name" value="PROTEIN_KINASE_ATP"/>
    <property type="match status" value="1"/>
</dbReference>
<dbReference type="Proteomes" id="UP000095751">
    <property type="component" value="Unassembled WGS sequence"/>
</dbReference>
<dbReference type="Gene3D" id="3.30.200.20">
    <property type="entry name" value="Phosphorylase Kinase, domain 1"/>
    <property type="match status" value="1"/>
</dbReference>
<dbReference type="Gene3D" id="1.10.510.10">
    <property type="entry name" value="Transferase(Phosphotransferase) domain 1"/>
    <property type="match status" value="1"/>
</dbReference>
<dbReference type="GO" id="GO:0005634">
    <property type="term" value="C:nucleus"/>
    <property type="evidence" value="ECO:0007669"/>
    <property type="project" value="TreeGrafter"/>
</dbReference>
<dbReference type="InterPro" id="IPR011009">
    <property type="entry name" value="Kinase-like_dom_sf"/>
</dbReference>
<keyword evidence="2 3" id="KW-0067">ATP-binding</keyword>
<dbReference type="PROSITE" id="PS00108">
    <property type="entry name" value="PROTEIN_KINASE_ST"/>
    <property type="match status" value="1"/>
</dbReference>
<sequence>MEIPTEWPNKIKELYEPIRILGKGGFASVVLARNKKNNKQQPQQHQTKVAIKVVGCAANDNDDDNNNNASIQAIAAASLYAQREIEILEQIDHPNIVKLFNHWVAGGPTVESLLRYGGALSTIFGRIIIAQMMDAVSYLHYHAVLHRDIKPDNILVSGGTTSTTTAKYRELLLKWKVTIIDFGFARALTPNDVERPSQENRLKHSKNARILNVLDVSFHRDSNDLSSSQRSATHKIKRTMSTLGNRNYAAPEIINKVRPRNHREEKKKKEKAEQKRSTIKVTATATSAISTDYGLLVDSYSMGHTIRYMMTGVQPGTSIDDAIQKQQNIENGLLCCRKLLFCFSNKNKKQQQPQKRSVRYRQTEDLPGEVYILIRSLTELSQRNRISIRKARRTVPWISDVFLSSSQQQQEQQLSLSLSNKEDDNSNNNSNNDDDERKKEQPQNIISTLPTTTTTTISTPSSHYAVSEEQLHSLNQICYLSLGTAAIEIVAAASNHPTTSPTKLDTDIDTSINTNTHTSTSTNTSTDKTSIVQIDTDDITTTEQTIVEQQHDETLMF</sequence>
<dbReference type="AlphaFoldDB" id="A0A1E7EN87"/>
<feature type="compositionally biased region" description="Basic residues" evidence="4">
    <location>
        <begin position="258"/>
        <end position="269"/>
    </location>
</feature>
<evidence type="ECO:0000313" key="7">
    <source>
        <dbReference type="Proteomes" id="UP000095751"/>
    </source>
</evidence>
<dbReference type="PANTHER" id="PTHR44167">
    <property type="entry name" value="OVARIAN-SPECIFIC SERINE/THREONINE-PROTEIN KINASE LOK-RELATED"/>
    <property type="match status" value="1"/>
</dbReference>
<dbReference type="InterPro" id="IPR017441">
    <property type="entry name" value="Protein_kinase_ATP_BS"/>
</dbReference>
<dbReference type="GO" id="GO:0004674">
    <property type="term" value="F:protein serine/threonine kinase activity"/>
    <property type="evidence" value="ECO:0007669"/>
    <property type="project" value="TreeGrafter"/>
</dbReference>
<dbReference type="OrthoDB" id="5979581at2759"/>
<dbReference type="InParanoid" id="A0A1E7EN87"/>
<dbReference type="GO" id="GO:0044773">
    <property type="term" value="P:mitotic DNA damage checkpoint signaling"/>
    <property type="evidence" value="ECO:0007669"/>
    <property type="project" value="TreeGrafter"/>
</dbReference>
<name>A0A1E7EN87_9STRA</name>
<evidence type="ECO:0000313" key="6">
    <source>
        <dbReference type="EMBL" id="OEU07371.1"/>
    </source>
</evidence>
<evidence type="ECO:0000256" key="2">
    <source>
        <dbReference type="ARBA" id="ARBA00022840"/>
    </source>
</evidence>
<dbReference type="PROSITE" id="PS50011">
    <property type="entry name" value="PROTEIN_KINASE_DOM"/>
    <property type="match status" value="1"/>
</dbReference>
<accession>A0A1E7EN87</accession>
<keyword evidence="1 3" id="KW-0547">Nucleotide-binding</keyword>
<feature type="compositionally biased region" description="Low complexity" evidence="4">
    <location>
        <begin position="445"/>
        <end position="461"/>
    </location>
</feature>
<gene>
    <name evidence="6" type="ORF">FRACYDRAFT_264945</name>
</gene>
<evidence type="ECO:0000256" key="3">
    <source>
        <dbReference type="PROSITE-ProRule" id="PRU10141"/>
    </source>
</evidence>
<dbReference type="InterPro" id="IPR000719">
    <property type="entry name" value="Prot_kinase_dom"/>
</dbReference>
<organism evidence="6 7">
    <name type="scientific">Fragilariopsis cylindrus CCMP1102</name>
    <dbReference type="NCBI Taxonomy" id="635003"/>
    <lineage>
        <taxon>Eukaryota</taxon>
        <taxon>Sar</taxon>
        <taxon>Stramenopiles</taxon>
        <taxon>Ochrophyta</taxon>
        <taxon>Bacillariophyta</taxon>
        <taxon>Bacillariophyceae</taxon>
        <taxon>Bacillariophycidae</taxon>
        <taxon>Bacillariales</taxon>
        <taxon>Bacillariaceae</taxon>
        <taxon>Fragilariopsis</taxon>
    </lineage>
</organism>